<evidence type="ECO:0000313" key="2">
    <source>
        <dbReference type="EMBL" id="CAG9088617.1"/>
    </source>
</evidence>
<feature type="region of interest" description="Disordered" evidence="1">
    <location>
        <begin position="90"/>
        <end position="156"/>
    </location>
</feature>
<dbReference type="EMBL" id="CAJHNJ030000001">
    <property type="protein sequence ID" value="CAG9088617.1"/>
    <property type="molecule type" value="Genomic_DNA"/>
</dbReference>
<evidence type="ECO:0000256" key="1">
    <source>
        <dbReference type="SAM" id="MobiDB-lite"/>
    </source>
</evidence>
<dbReference type="AlphaFoldDB" id="A0A8S4D1Z4"/>
<feature type="compositionally biased region" description="Polar residues" evidence="1">
    <location>
        <begin position="12"/>
        <end position="31"/>
    </location>
</feature>
<feature type="compositionally biased region" description="Pro residues" evidence="1">
    <location>
        <begin position="131"/>
        <end position="150"/>
    </location>
</feature>
<proteinExistence type="predicted"/>
<gene>
    <name evidence="2" type="ORF">PLXY2_LOCUS222</name>
</gene>
<protein>
    <submittedName>
        <fullName evidence="2">(diamondback moth) hypothetical protein</fullName>
    </submittedName>
</protein>
<feature type="region of interest" description="Disordered" evidence="1">
    <location>
        <begin position="1"/>
        <end position="37"/>
    </location>
</feature>
<comment type="caution">
    <text evidence="2">The sequence shown here is derived from an EMBL/GenBank/DDBJ whole genome shotgun (WGS) entry which is preliminary data.</text>
</comment>
<evidence type="ECO:0000313" key="3">
    <source>
        <dbReference type="Proteomes" id="UP000653454"/>
    </source>
</evidence>
<feature type="compositionally biased region" description="Low complexity" evidence="1">
    <location>
        <begin position="121"/>
        <end position="130"/>
    </location>
</feature>
<sequence length="316" mass="34163">MSHLKINPKLPDNSTINSRQDSNSHEIQGSPLTGGADNCTYAVTVSKPLCSGQRSCISIHSTDQLCQLPDAAGTSVDECNVEVLSLNEVFPSTSEESEEDDGEMKSVKSKVKVKPEKNPYAPSNSKSSPLPSRPPGPPAAAPPTRQPAPAPAHSSVALSENTLYVVGSDPGEPKMSYADPPKKMSKTMKKFLRNVEKQKSEGSKGGEKAISKLTTMRGILKDARCVPECTGDSGQAGDDNGDDVAVSYPLDYTHYSKTADKNVTFNTQVVIIHFTGDLCVGQSVETLSKEKDQQARNSELRKTFLTKYNELWQTQK</sequence>
<keyword evidence="3" id="KW-1185">Reference proteome</keyword>
<name>A0A8S4D1Z4_PLUXY</name>
<dbReference type="Proteomes" id="UP000653454">
    <property type="component" value="Unassembled WGS sequence"/>
</dbReference>
<accession>A0A8S4D1Z4</accession>
<reference evidence="2" key="1">
    <citation type="submission" date="2020-11" db="EMBL/GenBank/DDBJ databases">
        <authorList>
            <person name="Whiteford S."/>
        </authorList>
    </citation>
    <scope>NUCLEOTIDE SEQUENCE</scope>
</reference>
<organism evidence="2 3">
    <name type="scientific">Plutella xylostella</name>
    <name type="common">Diamondback moth</name>
    <name type="synonym">Plutella maculipennis</name>
    <dbReference type="NCBI Taxonomy" id="51655"/>
    <lineage>
        <taxon>Eukaryota</taxon>
        <taxon>Metazoa</taxon>
        <taxon>Ecdysozoa</taxon>
        <taxon>Arthropoda</taxon>
        <taxon>Hexapoda</taxon>
        <taxon>Insecta</taxon>
        <taxon>Pterygota</taxon>
        <taxon>Neoptera</taxon>
        <taxon>Endopterygota</taxon>
        <taxon>Lepidoptera</taxon>
        <taxon>Glossata</taxon>
        <taxon>Ditrysia</taxon>
        <taxon>Yponomeutoidea</taxon>
        <taxon>Plutellidae</taxon>
        <taxon>Plutella</taxon>
    </lineage>
</organism>